<organism evidence="2 3">
    <name type="scientific">Solanum commersonii</name>
    <name type="common">Commerson's wild potato</name>
    <name type="synonym">Commerson's nightshade</name>
    <dbReference type="NCBI Taxonomy" id="4109"/>
    <lineage>
        <taxon>Eukaryota</taxon>
        <taxon>Viridiplantae</taxon>
        <taxon>Streptophyta</taxon>
        <taxon>Embryophyta</taxon>
        <taxon>Tracheophyta</taxon>
        <taxon>Spermatophyta</taxon>
        <taxon>Magnoliopsida</taxon>
        <taxon>eudicotyledons</taxon>
        <taxon>Gunneridae</taxon>
        <taxon>Pentapetalae</taxon>
        <taxon>asterids</taxon>
        <taxon>lamiids</taxon>
        <taxon>Solanales</taxon>
        <taxon>Solanaceae</taxon>
        <taxon>Solanoideae</taxon>
        <taxon>Solaneae</taxon>
        <taxon>Solanum</taxon>
    </lineage>
</organism>
<sequence length="80" mass="8508">HTSILVDLVLAIYTPPISLNRFTGGSELGDTGTSPILSTSEDEADGSTMDSYYRQRKGKISPGRSSQGSSYGSITNSQSY</sequence>
<comment type="caution">
    <text evidence="2">The sequence shown here is derived from an EMBL/GenBank/DDBJ whole genome shotgun (WGS) entry which is preliminary data.</text>
</comment>
<evidence type="ECO:0000313" key="2">
    <source>
        <dbReference type="EMBL" id="KAG5570748.1"/>
    </source>
</evidence>
<reference evidence="2 3" key="1">
    <citation type="submission" date="2020-09" db="EMBL/GenBank/DDBJ databases">
        <title>De no assembly of potato wild relative species, Solanum commersonii.</title>
        <authorList>
            <person name="Cho K."/>
        </authorList>
    </citation>
    <scope>NUCLEOTIDE SEQUENCE [LARGE SCALE GENOMIC DNA]</scope>
    <source>
        <strain evidence="2">LZ3.2</strain>
        <tissue evidence="2">Leaf</tissue>
    </source>
</reference>
<proteinExistence type="predicted"/>
<feature type="compositionally biased region" description="Polar residues" evidence="1">
    <location>
        <begin position="63"/>
        <end position="80"/>
    </location>
</feature>
<dbReference type="Proteomes" id="UP000824120">
    <property type="component" value="Chromosome 12"/>
</dbReference>
<name>A0A9J5W685_SOLCO</name>
<feature type="region of interest" description="Disordered" evidence="1">
    <location>
        <begin position="18"/>
        <end position="80"/>
    </location>
</feature>
<gene>
    <name evidence="2" type="ORF">H5410_060514</name>
</gene>
<evidence type="ECO:0000313" key="3">
    <source>
        <dbReference type="Proteomes" id="UP000824120"/>
    </source>
</evidence>
<keyword evidence="3" id="KW-1185">Reference proteome</keyword>
<evidence type="ECO:0000256" key="1">
    <source>
        <dbReference type="SAM" id="MobiDB-lite"/>
    </source>
</evidence>
<protein>
    <submittedName>
        <fullName evidence="2">Uncharacterized protein</fullName>
    </submittedName>
</protein>
<dbReference type="AlphaFoldDB" id="A0A9J5W685"/>
<accession>A0A9J5W685</accession>
<feature type="non-terminal residue" evidence="2">
    <location>
        <position position="80"/>
    </location>
</feature>
<dbReference type="EMBL" id="JACXVP010000012">
    <property type="protein sequence ID" value="KAG5570748.1"/>
    <property type="molecule type" value="Genomic_DNA"/>
</dbReference>